<feature type="domain" description="MATH" evidence="1">
    <location>
        <begin position="23"/>
        <end position="154"/>
    </location>
</feature>
<organism evidence="2 3">
    <name type="scientific">Dichanthelium oligosanthes</name>
    <dbReference type="NCBI Taxonomy" id="888268"/>
    <lineage>
        <taxon>Eukaryota</taxon>
        <taxon>Viridiplantae</taxon>
        <taxon>Streptophyta</taxon>
        <taxon>Embryophyta</taxon>
        <taxon>Tracheophyta</taxon>
        <taxon>Spermatophyta</taxon>
        <taxon>Magnoliopsida</taxon>
        <taxon>Liliopsida</taxon>
        <taxon>Poales</taxon>
        <taxon>Poaceae</taxon>
        <taxon>PACMAD clade</taxon>
        <taxon>Panicoideae</taxon>
        <taxon>Panicodae</taxon>
        <taxon>Paniceae</taxon>
        <taxon>Dichantheliinae</taxon>
        <taxon>Dichanthelium</taxon>
    </lineage>
</organism>
<evidence type="ECO:0000313" key="2">
    <source>
        <dbReference type="EMBL" id="OEL32023.1"/>
    </source>
</evidence>
<sequence>MPASPPAAGDGSPSRSAPAGAACGYHLLKIVGYSRTKSGPSGKGIKSRPFTVGGRTWFVEYCPSCPYGPVQDKYYFSFISLALVLVDTVAEDAKARVTISLLDQDGNLVPSYSQTSEIVNFSTEGRWWYPLIERGVLEKSEYLKDDSFTLRFDVTVMKDIHTEPEETPFIVVPPSDMHQHFGNLLSSTEGTTPVF</sequence>
<dbReference type="PANTHER" id="PTHR26379">
    <property type="entry name" value="BTB/POZ AND MATH DOMAIN-CONTAINING PROTEIN 1"/>
    <property type="match status" value="1"/>
</dbReference>
<protein>
    <recommendedName>
        <fullName evidence="1">MATH domain-containing protein</fullName>
    </recommendedName>
</protein>
<dbReference type="InterPro" id="IPR002083">
    <property type="entry name" value="MATH/TRAF_dom"/>
</dbReference>
<reference evidence="2 3" key="1">
    <citation type="submission" date="2016-09" db="EMBL/GenBank/DDBJ databases">
        <title>The draft genome of Dichanthelium oligosanthes: A C3 panicoid grass species.</title>
        <authorList>
            <person name="Studer A.J."/>
            <person name="Schnable J.C."/>
            <person name="Brutnell T.P."/>
        </authorList>
    </citation>
    <scope>NUCLEOTIDE SEQUENCE [LARGE SCALE GENOMIC DNA]</scope>
    <source>
        <strain evidence="3">cv. Kellogg 1175</strain>
        <tissue evidence="2">Leaf</tissue>
    </source>
</reference>
<dbReference type="Pfam" id="PF22486">
    <property type="entry name" value="MATH_2"/>
    <property type="match status" value="1"/>
</dbReference>
<dbReference type="InterPro" id="IPR008974">
    <property type="entry name" value="TRAF-like"/>
</dbReference>
<proteinExistence type="predicted"/>
<comment type="caution">
    <text evidence="2">The sequence shown here is derived from an EMBL/GenBank/DDBJ whole genome shotgun (WGS) entry which is preliminary data.</text>
</comment>
<gene>
    <name evidence="2" type="ORF">BAE44_0006957</name>
</gene>
<name>A0A1E5W3P0_9POAL</name>
<dbReference type="AlphaFoldDB" id="A0A1E5W3P0"/>
<dbReference type="Gene3D" id="2.60.210.10">
    <property type="entry name" value="Apoptosis, Tumor Necrosis Factor Receptor Associated Protein 2, Chain A"/>
    <property type="match status" value="1"/>
</dbReference>
<dbReference type="GO" id="GO:0016567">
    <property type="term" value="P:protein ubiquitination"/>
    <property type="evidence" value="ECO:0007669"/>
    <property type="project" value="InterPro"/>
</dbReference>
<accession>A0A1E5W3P0</accession>
<dbReference type="STRING" id="888268.A0A1E5W3P0"/>
<evidence type="ECO:0000313" key="3">
    <source>
        <dbReference type="Proteomes" id="UP000095767"/>
    </source>
</evidence>
<keyword evidence="3" id="KW-1185">Reference proteome</keyword>
<dbReference type="PROSITE" id="PS50144">
    <property type="entry name" value="MATH"/>
    <property type="match status" value="1"/>
</dbReference>
<dbReference type="EMBL" id="LWDX02022217">
    <property type="protein sequence ID" value="OEL32023.1"/>
    <property type="molecule type" value="Genomic_DNA"/>
</dbReference>
<dbReference type="InterPro" id="IPR045005">
    <property type="entry name" value="BPM1-6"/>
</dbReference>
<dbReference type="SUPFAM" id="SSF49599">
    <property type="entry name" value="TRAF domain-like"/>
    <property type="match status" value="1"/>
</dbReference>
<dbReference type="Proteomes" id="UP000095767">
    <property type="component" value="Unassembled WGS sequence"/>
</dbReference>
<evidence type="ECO:0000259" key="1">
    <source>
        <dbReference type="PROSITE" id="PS50144"/>
    </source>
</evidence>
<dbReference type="PANTHER" id="PTHR26379:SF498">
    <property type="entry name" value="OS10G0425700 PROTEIN"/>
    <property type="match status" value="1"/>
</dbReference>
<dbReference type="CDD" id="cd00121">
    <property type="entry name" value="MATH"/>
    <property type="match status" value="1"/>
</dbReference>